<dbReference type="PATRIC" id="fig|1396.539.peg.5255"/>
<dbReference type="EMBL" id="LJKA01000048">
    <property type="protein sequence ID" value="KZD32853.1"/>
    <property type="molecule type" value="Genomic_DNA"/>
</dbReference>
<evidence type="ECO:0000313" key="3">
    <source>
        <dbReference type="Proteomes" id="UP000076501"/>
    </source>
</evidence>
<dbReference type="Pfam" id="PF11755">
    <property type="entry name" value="DUF3311"/>
    <property type="match status" value="1"/>
</dbReference>
<sequence>MKIIHWLSIIPFLGFIVGALFTNKVSPYVFGMPFFHFWIVLWSLITTAILVIIYRIDPVNQKGDSK</sequence>
<name>A0A164EDG1_BACCE</name>
<dbReference type="RefSeq" id="WP_063223339.1">
    <property type="nucleotide sequence ID" value="NZ_LJKA01000048.1"/>
</dbReference>
<evidence type="ECO:0000256" key="1">
    <source>
        <dbReference type="SAM" id="Phobius"/>
    </source>
</evidence>
<keyword evidence="1" id="KW-0472">Membrane</keyword>
<dbReference type="Proteomes" id="UP000076501">
    <property type="component" value="Unassembled WGS sequence"/>
</dbReference>
<evidence type="ECO:0008006" key="4">
    <source>
        <dbReference type="Google" id="ProtNLM"/>
    </source>
</evidence>
<accession>A0A164EDG1</accession>
<evidence type="ECO:0000313" key="2">
    <source>
        <dbReference type="EMBL" id="KZD32853.1"/>
    </source>
</evidence>
<protein>
    <recommendedName>
        <fullName evidence="4">DUF3311 domain-containing protein</fullName>
    </recommendedName>
</protein>
<reference evidence="2 3" key="1">
    <citation type="submission" date="2015-09" db="EMBL/GenBank/DDBJ databases">
        <title>Bacillus cereus food isolates.</title>
        <authorList>
            <person name="Boekhorst J."/>
        </authorList>
    </citation>
    <scope>NUCLEOTIDE SEQUENCE [LARGE SCALE GENOMIC DNA]</scope>
    <source>
        <strain evidence="2 3">B4082</strain>
    </source>
</reference>
<keyword evidence="1" id="KW-0812">Transmembrane</keyword>
<comment type="caution">
    <text evidence="2">The sequence shown here is derived from an EMBL/GenBank/DDBJ whole genome shotgun (WGS) entry which is preliminary data.</text>
</comment>
<keyword evidence="1" id="KW-1133">Transmembrane helix</keyword>
<organism evidence="2 3">
    <name type="scientific">Bacillus cereus</name>
    <dbReference type="NCBI Taxonomy" id="1396"/>
    <lineage>
        <taxon>Bacteria</taxon>
        <taxon>Bacillati</taxon>
        <taxon>Bacillota</taxon>
        <taxon>Bacilli</taxon>
        <taxon>Bacillales</taxon>
        <taxon>Bacillaceae</taxon>
        <taxon>Bacillus</taxon>
        <taxon>Bacillus cereus group</taxon>
    </lineage>
</organism>
<feature type="transmembrane region" description="Helical" evidence="1">
    <location>
        <begin position="35"/>
        <end position="56"/>
    </location>
</feature>
<proteinExistence type="predicted"/>
<dbReference type="InterPro" id="IPR021741">
    <property type="entry name" value="DUF3311"/>
</dbReference>
<feature type="transmembrane region" description="Helical" evidence="1">
    <location>
        <begin position="6"/>
        <end position="23"/>
    </location>
</feature>
<dbReference type="PANTHER" id="PTHR40034">
    <property type="entry name" value="BSL5891 PROTEIN"/>
    <property type="match status" value="1"/>
</dbReference>
<dbReference type="AlphaFoldDB" id="A0A164EDG1"/>
<dbReference type="PANTHER" id="PTHR40034:SF1">
    <property type="entry name" value="BSL5891 PROTEIN"/>
    <property type="match status" value="1"/>
</dbReference>
<gene>
    <name evidence="2" type="ORF">B4082_3329</name>
</gene>